<proteinExistence type="predicted"/>
<dbReference type="AlphaFoldDB" id="A0A392NN40"/>
<dbReference type="Proteomes" id="UP000265520">
    <property type="component" value="Unassembled WGS sequence"/>
</dbReference>
<feature type="non-terminal residue" evidence="1">
    <location>
        <position position="37"/>
    </location>
</feature>
<comment type="caution">
    <text evidence="1">The sequence shown here is derived from an EMBL/GenBank/DDBJ whole genome shotgun (WGS) entry which is preliminary data.</text>
</comment>
<name>A0A392NN40_9FABA</name>
<protein>
    <submittedName>
        <fullName evidence="1">Uncharacterized protein</fullName>
    </submittedName>
</protein>
<reference evidence="1 2" key="1">
    <citation type="journal article" date="2018" name="Front. Plant Sci.">
        <title>Red Clover (Trifolium pratense) and Zigzag Clover (T. medium) - A Picture of Genomic Similarities and Differences.</title>
        <authorList>
            <person name="Dluhosova J."/>
            <person name="Istvanek J."/>
            <person name="Nedelnik J."/>
            <person name="Repkova J."/>
        </authorList>
    </citation>
    <scope>NUCLEOTIDE SEQUENCE [LARGE SCALE GENOMIC DNA]</scope>
    <source>
        <strain evidence="2">cv. 10/8</strain>
        <tissue evidence="1">Leaf</tissue>
    </source>
</reference>
<evidence type="ECO:0000313" key="2">
    <source>
        <dbReference type="Proteomes" id="UP000265520"/>
    </source>
</evidence>
<sequence length="37" mass="3745">MGGVPNKQDESQPGSVKCVSAMNAESSTASFASNAEQ</sequence>
<evidence type="ECO:0000313" key="1">
    <source>
        <dbReference type="EMBL" id="MCI01271.1"/>
    </source>
</evidence>
<organism evidence="1 2">
    <name type="scientific">Trifolium medium</name>
    <dbReference type="NCBI Taxonomy" id="97028"/>
    <lineage>
        <taxon>Eukaryota</taxon>
        <taxon>Viridiplantae</taxon>
        <taxon>Streptophyta</taxon>
        <taxon>Embryophyta</taxon>
        <taxon>Tracheophyta</taxon>
        <taxon>Spermatophyta</taxon>
        <taxon>Magnoliopsida</taxon>
        <taxon>eudicotyledons</taxon>
        <taxon>Gunneridae</taxon>
        <taxon>Pentapetalae</taxon>
        <taxon>rosids</taxon>
        <taxon>fabids</taxon>
        <taxon>Fabales</taxon>
        <taxon>Fabaceae</taxon>
        <taxon>Papilionoideae</taxon>
        <taxon>50 kb inversion clade</taxon>
        <taxon>NPAAA clade</taxon>
        <taxon>Hologalegina</taxon>
        <taxon>IRL clade</taxon>
        <taxon>Trifolieae</taxon>
        <taxon>Trifolium</taxon>
    </lineage>
</organism>
<keyword evidence="2" id="KW-1185">Reference proteome</keyword>
<accession>A0A392NN40</accession>
<dbReference type="EMBL" id="LXQA010045696">
    <property type="protein sequence ID" value="MCI01271.1"/>
    <property type="molecule type" value="Genomic_DNA"/>
</dbReference>